<organism evidence="2 3">
    <name type="scientific">Candidatus Methanodesulfokora washburnensis</name>
    <dbReference type="NCBI Taxonomy" id="2478471"/>
    <lineage>
        <taxon>Archaea</taxon>
        <taxon>Thermoproteota</taxon>
        <taxon>Candidatus Korarchaeia</taxon>
        <taxon>Candidatus Korarchaeia incertae sedis</taxon>
        <taxon>Candidatus Methanodesulfokora</taxon>
    </lineage>
</organism>
<dbReference type="Proteomes" id="UP000277582">
    <property type="component" value="Unassembled WGS sequence"/>
</dbReference>
<dbReference type="AlphaFoldDB" id="A0A3R9PJ34"/>
<evidence type="ECO:0000313" key="3">
    <source>
        <dbReference type="Proteomes" id="UP000277582"/>
    </source>
</evidence>
<evidence type="ECO:0000313" key="2">
    <source>
        <dbReference type="EMBL" id="RSN75536.1"/>
    </source>
</evidence>
<evidence type="ECO:0000256" key="1">
    <source>
        <dbReference type="SAM" id="Phobius"/>
    </source>
</evidence>
<feature type="transmembrane region" description="Helical" evidence="1">
    <location>
        <begin position="253"/>
        <end position="277"/>
    </location>
</feature>
<comment type="caution">
    <text evidence="2">The sequence shown here is derived from an EMBL/GenBank/DDBJ whole genome shotgun (WGS) entry which is preliminary data.</text>
</comment>
<keyword evidence="1" id="KW-1133">Transmembrane helix</keyword>
<sequence length="287" mass="32649">MGIILGFISLEKVKLSPHIYLILSFEVDNSSIALKGYGYGFGSLEHPSVYDEGLRNDLNRRSIWILDFKYSYGDSSCRPKELGRYVYVSNFGDRTNLVFSYGIHSESMNPSPYEGAFHKFVLNEHEEQIRNCSVDNGLLLVNIESPGILFLTECCNLYQDSLNLFSHVRPAQPLAELLIPVSKDGDRLILLYHNTSYITGLKLVYQHKEIYCLEGHCRCYLHLVMEGPRDGEPLFSYRDIAFTSSGAAEARKLSVIMLIVVSFMLLMICFVMLRVIWRKSSRGSALT</sequence>
<keyword evidence="1" id="KW-0812">Transmembrane</keyword>
<protein>
    <submittedName>
        <fullName evidence="2">Uncharacterized protein</fullName>
    </submittedName>
</protein>
<proteinExistence type="predicted"/>
<name>A0A3R9PJ34_9CREN</name>
<keyword evidence="3" id="KW-1185">Reference proteome</keyword>
<reference evidence="2 3" key="1">
    <citation type="submission" date="2018-10" db="EMBL/GenBank/DDBJ databases">
        <title>Co-occurring genomic capacity for anaerobic methane metabolism and dissimilatory sulfite reduction discovered in the Korarchaeota.</title>
        <authorList>
            <person name="Mckay L.J."/>
            <person name="Dlakic M."/>
            <person name="Fields M.W."/>
            <person name="Delmont T.O."/>
            <person name="Eren A.M."/>
            <person name="Jay Z.J."/>
            <person name="Klingelsmith K.B."/>
            <person name="Rusch D.B."/>
            <person name="Inskeep W.P."/>
        </authorList>
    </citation>
    <scope>NUCLEOTIDE SEQUENCE [LARGE SCALE GENOMIC DNA]</scope>
    <source>
        <strain evidence="2 3">MDKW</strain>
    </source>
</reference>
<accession>A0A3R9PJ34</accession>
<keyword evidence="1" id="KW-0472">Membrane</keyword>
<gene>
    <name evidence="2" type="ORF">D6D85_06040</name>
</gene>
<dbReference type="EMBL" id="RCOS01000073">
    <property type="protein sequence ID" value="RSN75536.1"/>
    <property type="molecule type" value="Genomic_DNA"/>
</dbReference>